<feature type="compositionally biased region" description="Basic and acidic residues" evidence="1">
    <location>
        <begin position="483"/>
        <end position="496"/>
    </location>
</feature>
<feature type="region of interest" description="Disordered" evidence="1">
    <location>
        <begin position="331"/>
        <end position="352"/>
    </location>
</feature>
<proteinExistence type="predicted"/>
<feature type="region of interest" description="Disordered" evidence="1">
    <location>
        <begin position="474"/>
        <end position="524"/>
    </location>
</feature>
<dbReference type="AlphaFoldDB" id="A0AAD6VNV5"/>
<name>A0AAD6VNV5_9AGAR</name>
<keyword evidence="3" id="KW-1185">Reference proteome</keyword>
<evidence type="ECO:0000313" key="2">
    <source>
        <dbReference type="EMBL" id="KAJ7215813.1"/>
    </source>
</evidence>
<dbReference type="EMBL" id="JARJCW010000016">
    <property type="protein sequence ID" value="KAJ7215813.1"/>
    <property type="molecule type" value="Genomic_DNA"/>
</dbReference>
<evidence type="ECO:0000256" key="1">
    <source>
        <dbReference type="SAM" id="MobiDB-lite"/>
    </source>
</evidence>
<feature type="region of interest" description="Disordered" evidence="1">
    <location>
        <begin position="1"/>
        <end position="28"/>
    </location>
</feature>
<comment type="caution">
    <text evidence="2">The sequence shown here is derived from an EMBL/GenBank/DDBJ whole genome shotgun (WGS) entry which is preliminary data.</text>
</comment>
<organism evidence="2 3">
    <name type="scientific">Mycena pura</name>
    <dbReference type="NCBI Taxonomy" id="153505"/>
    <lineage>
        <taxon>Eukaryota</taxon>
        <taxon>Fungi</taxon>
        <taxon>Dikarya</taxon>
        <taxon>Basidiomycota</taxon>
        <taxon>Agaricomycotina</taxon>
        <taxon>Agaricomycetes</taxon>
        <taxon>Agaricomycetidae</taxon>
        <taxon>Agaricales</taxon>
        <taxon>Marasmiineae</taxon>
        <taxon>Mycenaceae</taxon>
        <taxon>Mycena</taxon>
    </lineage>
</organism>
<reference evidence="2" key="1">
    <citation type="submission" date="2023-03" db="EMBL/GenBank/DDBJ databases">
        <title>Massive genome expansion in bonnet fungi (Mycena s.s.) driven by repeated elements and novel gene families across ecological guilds.</title>
        <authorList>
            <consortium name="Lawrence Berkeley National Laboratory"/>
            <person name="Harder C.B."/>
            <person name="Miyauchi S."/>
            <person name="Viragh M."/>
            <person name="Kuo A."/>
            <person name="Thoen E."/>
            <person name="Andreopoulos B."/>
            <person name="Lu D."/>
            <person name="Skrede I."/>
            <person name="Drula E."/>
            <person name="Henrissat B."/>
            <person name="Morin E."/>
            <person name="Kohler A."/>
            <person name="Barry K."/>
            <person name="LaButti K."/>
            <person name="Morin E."/>
            <person name="Salamov A."/>
            <person name="Lipzen A."/>
            <person name="Mereny Z."/>
            <person name="Hegedus B."/>
            <person name="Baldrian P."/>
            <person name="Stursova M."/>
            <person name="Weitz H."/>
            <person name="Taylor A."/>
            <person name="Grigoriev I.V."/>
            <person name="Nagy L.G."/>
            <person name="Martin F."/>
            <person name="Kauserud H."/>
        </authorList>
    </citation>
    <scope>NUCLEOTIDE SEQUENCE</scope>
    <source>
        <strain evidence="2">9144</strain>
    </source>
</reference>
<protein>
    <submittedName>
        <fullName evidence="2">Uncharacterized protein</fullName>
    </submittedName>
</protein>
<evidence type="ECO:0000313" key="3">
    <source>
        <dbReference type="Proteomes" id="UP001219525"/>
    </source>
</evidence>
<dbReference type="Proteomes" id="UP001219525">
    <property type="component" value="Unassembled WGS sequence"/>
</dbReference>
<accession>A0AAD6VNV5</accession>
<gene>
    <name evidence="2" type="ORF">GGX14DRAFT_562271</name>
</gene>
<sequence length="620" mass="70491">MDNTVVLEPDGPLKPPEMPDGTRNPRVHKEPRVKDMTDEEFQKAFRETVQDLVTLSNWHVHKDTCWKHLKNGEPRDDNSCRMHINGSTNPFTRVDPETESIILKRLHPRINNYNELIIFILRCNMDIKYIGSGEAAKTLVYYVTDYITKGAASAGETEETVNRSLFTKTVMALMSKQEMSHQQVMSYLIGGGDHYTSHSFKVVKWGQIDRFVAALEKHQTRETGEPDAYMPSDHIPDVDPLLLPPCADEQFGQWVEDPEDENEQAPVDEQVTVVVTDNFVGVSKNIPDYPSRALEEPFNSLSLWEHEECVEKISAVTEDRRVEKLEAAEAAEVTPRKRAGRKPEPRGILPHDPYHVTRMRAVPLVNVLLGEKIPRPDRGKAEHVKWCRAMLILFKPWRNLRDLKAVGQTWEEAYAATTFSTQTLKIMRNMNVENECKDARDTHAALVKKGKAQSLLPGLDGSLRTTDVESLGNALMNDPSLDSGEKMKDLAKDKRPLPIKSSGRPTKRRRLNEEGDSEPSTTVGHLEWIHEEIRQRDGEDIDTRTPEQHLQDIIEEKKFENNPEQLRALRIIAEHFMFGMEEQLLLHIAGVGGAGKSFVVKAVVAFFKRCGVSERMMLNS</sequence>